<accession>A0ABR1EKP5</accession>
<dbReference type="Gene3D" id="3.60.10.10">
    <property type="entry name" value="Endonuclease/exonuclease/phosphatase"/>
    <property type="match status" value="1"/>
</dbReference>
<dbReference type="Proteomes" id="UP001303046">
    <property type="component" value="Unassembled WGS sequence"/>
</dbReference>
<keyword evidence="2" id="KW-1185">Reference proteome</keyword>
<gene>
    <name evidence="1" type="primary">Necator_chrX.g23985</name>
    <name evidence="1" type="ORF">RB195_023820</name>
</gene>
<evidence type="ECO:0000313" key="2">
    <source>
        <dbReference type="Proteomes" id="UP001303046"/>
    </source>
</evidence>
<dbReference type="InterPro" id="IPR036691">
    <property type="entry name" value="Endo/exonu/phosph_ase_sf"/>
</dbReference>
<dbReference type="SUPFAM" id="SSF56219">
    <property type="entry name" value="DNase I-like"/>
    <property type="match status" value="1"/>
</dbReference>
<reference evidence="1 2" key="1">
    <citation type="submission" date="2023-08" db="EMBL/GenBank/DDBJ databases">
        <title>A Necator americanus chromosomal reference genome.</title>
        <authorList>
            <person name="Ilik V."/>
            <person name="Petrzelkova K.J."/>
            <person name="Pardy F."/>
            <person name="Fuh T."/>
            <person name="Niatou-Singa F.S."/>
            <person name="Gouil Q."/>
            <person name="Baker L."/>
            <person name="Ritchie M.E."/>
            <person name="Jex A.R."/>
            <person name="Gazzola D."/>
            <person name="Li H."/>
            <person name="Toshio Fujiwara R."/>
            <person name="Zhan B."/>
            <person name="Aroian R.V."/>
            <person name="Pafco B."/>
            <person name="Schwarz E.M."/>
        </authorList>
    </citation>
    <scope>NUCLEOTIDE SEQUENCE [LARGE SCALE GENOMIC DNA]</scope>
    <source>
        <strain evidence="1 2">Aroian</strain>
        <tissue evidence="1">Whole animal</tissue>
    </source>
</reference>
<protein>
    <submittedName>
        <fullName evidence="1">Uncharacterized protein</fullName>
    </submittedName>
</protein>
<evidence type="ECO:0000313" key="1">
    <source>
        <dbReference type="EMBL" id="KAK6763250.1"/>
    </source>
</evidence>
<comment type="caution">
    <text evidence="1">The sequence shown here is derived from an EMBL/GenBank/DDBJ whole genome shotgun (WGS) entry which is preliminary data.</text>
</comment>
<sequence length="128" mass="14564">MAICTYNACTLASEATTEDLMMQTKKIKYDVISLTETRQRHPLNAVYVNGEELFLGTCENRKVGGVGILVNTSMAKNVDSFEERTTRIGRLPMKRYGHIKIGRGRSPRFLYGPKSSTEKNIFQQDHCW</sequence>
<proteinExistence type="predicted"/>
<organism evidence="1 2">
    <name type="scientific">Necator americanus</name>
    <name type="common">Human hookworm</name>
    <dbReference type="NCBI Taxonomy" id="51031"/>
    <lineage>
        <taxon>Eukaryota</taxon>
        <taxon>Metazoa</taxon>
        <taxon>Ecdysozoa</taxon>
        <taxon>Nematoda</taxon>
        <taxon>Chromadorea</taxon>
        <taxon>Rhabditida</taxon>
        <taxon>Rhabditina</taxon>
        <taxon>Rhabditomorpha</taxon>
        <taxon>Strongyloidea</taxon>
        <taxon>Ancylostomatidae</taxon>
        <taxon>Bunostominae</taxon>
        <taxon>Necator</taxon>
    </lineage>
</organism>
<name>A0ABR1EKP5_NECAM</name>
<dbReference type="EMBL" id="JAVFWL010000006">
    <property type="protein sequence ID" value="KAK6763250.1"/>
    <property type="molecule type" value="Genomic_DNA"/>
</dbReference>